<dbReference type="CDD" id="cd17321">
    <property type="entry name" value="MFS_MMR_MDR_like"/>
    <property type="match status" value="1"/>
</dbReference>
<evidence type="ECO:0000256" key="2">
    <source>
        <dbReference type="ARBA" id="ARBA00022448"/>
    </source>
</evidence>
<feature type="transmembrane region" description="Helical" evidence="7">
    <location>
        <begin position="270"/>
        <end position="291"/>
    </location>
</feature>
<evidence type="ECO:0000256" key="1">
    <source>
        <dbReference type="ARBA" id="ARBA00004651"/>
    </source>
</evidence>
<comment type="subcellular location">
    <subcellularLocation>
        <location evidence="1">Cell membrane</location>
        <topology evidence="1">Multi-pass membrane protein</topology>
    </subcellularLocation>
</comment>
<feature type="transmembrane region" description="Helical" evidence="7">
    <location>
        <begin position="332"/>
        <end position="350"/>
    </location>
</feature>
<dbReference type="InterPro" id="IPR036259">
    <property type="entry name" value="MFS_trans_sf"/>
</dbReference>
<feature type="transmembrane region" description="Helical" evidence="7">
    <location>
        <begin position="24"/>
        <end position="48"/>
    </location>
</feature>
<keyword evidence="6 7" id="KW-0472">Membrane</keyword>
<reference evidence="9 10" key="1">
    <citation type="journal article" date="2019" name="Int. J. Syst. Evol. Microbiol.">
        <title>The Global Catalogue of Microorganisms (GCM) 10K type strain sequencing project: providing services to taxonomists for standard genome sequencing and annotation.</title>
        <authorList>
            <consortium name="The Broad Institute Genomics Platform"/>
            <consortium name="The Broad Institute Genome Sequencing Center for Infectious Disease"/>
            <person name="Wu L."/>
            <person name="Ma J."/>
        </authorList>
    </citation>
    <scope>NUCLEOTIDE SEQUENCE [LARGE SCALE GENOMIC DNA]</scope>
    <source>
        <strain evidence="9 10">JCM 3106</strain>
    </source>
</reference>
<feature type="transmembrane region" description="Helical" evidence="7">
    <location>
        <begin position="123"/>
        <end position="140"/>
    </location>
</feature>
<evidence type="ECO:0000256" key="6">
    <source>
        <dbReference type="ARBA" id="ARBA00023136"/>
    </source>
</evidence>
<dbReference type="Gene3D" id="1.20.1250.20">
    <property type="entry name" value="MFS general substrate transporter like domains"/>
    <property type="match status" value="2"/>
</dbReference>
<dbReference type="EMBL" id="BAAAWD010000006">
    <property type="protein sequence ID" value="GAA2996863.1"/>
    <property type="molecule type" value="Genomic_DNA"/>
</dbReference>
<keyword evidence="3" id="KW-1003">Cell membrane</keyword>
<feature type="transmembrane region" description="Helical" evidence="7">
    <location>
        <begin position="90"/>
        <end position="117"/>
    </location>
</feature>
<evidence type="ECO:0000256" key="3">
    <source>
        <dbReference type="ARBA" id="ARBA00022475"/>
    </source>
</evidence>
<feature type="transmembrane region" description="Helical" evidence="7">
    <location>
        <begin position="232"/>
        <end position="249"/>
    </location>
</feature>
<name>A0ABN3XW07_9ACTN</name>
<keyword evidence="5 7" id="KW-1133">Transmembrane helix</keyword>
<dbReference type="InterPro" id="IPR011701">
    <property type="entry name" value="MFS"/>
</dbReference>
<feature type="transmembrane region" description="Helical" evidence="7">
    <location>
        <begin position="152"/>
        <end position="171"/>
    </location>
</feature>
<evidence type="ECO:0000313" key="10">
    <source>
        <dbReference type="Proteomes" id="UP001499930"/>
    </source>
</evidence>
<feature type="transmembrane region" description="Helical" evidence="7">
    <location>
        <begin position="210"/>
        <end position="226"/>
    </location>
</feature>
<dbReference type="InterPro" id="IPR020846">
    <property type="entry name" value="MFS_dom"/>
</dbReference>
<sequence length="446" mass="45519">MTRDASACPETGTIGLENRASRTAFALLGAVQVTLIATITVITVALPAVQRDLRGDDTDLVLVTSAYGLSFGGLLLLGGRLADLLGPRRVFVTGMAVFGLASVAAGLAPGTGVLVVARFAEGAGAALAAPAAMALLGVVFPDPRRRMRATAVWGVLSSAGATAGIVLSGVVTTWVPWRWVFLVPVAVAAVAVTVTPRLLPADPPPRRSRIDWPGAVLVTAGLAALIHGAERSGWTVLAGAVLLVLFVLVERRSAVPLMPLPFLRGRALPLVAVMLCAGAMASGFFLLSLYLQQVRGLSPLWTSVAFLLSAPAVLVSAPLAGRLVPRLGIRRVLAIGLTVAGAGLLLLSVLDAPYAGLVVFPCGAGMTFSAAALAVMRDARDGEGGLAGGLLNTAMEIGPPLGLAVLVSLAGAHSHHPSSGYAFALRSAAAALVVTALFSAFPRRTR</sequence>
<dbReference type="PANTHER" id="PTHR42718">
    <property type="entry name" value="MAJOR FACILITATOR SUPERFAMILY MULTIDRUG TRANSPORTER MFSC"/>
    <property type="match status" value="1"/>
</dbReference>
<feature type="transmembrane region" description="Helical" evidence="7">
    <location>
        <begin position="60"/>
        <end position="78"/>
    </location>
</feature>
<dbReference type="PROSITE" id="PS50850">
    <property type="entry name" value="MFS"/>
    <property type="match status" value="1"/>
</dbReference>
<feature type="transmembrane region" description="Helical" evidence="7">
    <location>
        <begin position="356"/>
        <end position="376"/>
    </location>
</feature>
<evidence type="ECO:0000259" key="8">
    <source>
        <dbReference type="PROSITE" id="PS50850"/>
    </source>
</evidence>
<protein>
    <submittedName>
        <fullName evidence="9">MFS transporter</fullName>
    </submittedName>
</protein>
<dbReference type="PANTHER" id="PTHR42718:SF46">
    <property type="entry name" value="BLR6921 PROTEIN"/>
    <property type="match status" value="1"/>
</dbReference>
<proteinExistence type="predicted"/>
<feature type="domain" description="Major facilitator superfamily (MFS) profile" evidence="8">
    <location>
        <begin position="24"/>
        <end position="445"/>
    </location>
</feature>
<keyword evidence="10" id="KW-1185">Reference proteome</keyword>
<evidence type="ECO:0000256" key="4">
    <source>
        <dbReference type="ARBA" id="ARBA00022692"/>
    </source>
</evidence>
<feature type="transmembrane region" description="Helical" evidence="7">
    <location>
        <begin position="297"/>
        <end position="320"/>
    </location>
</feature>
<feature type="transmembrane region" description="Helical" evidence="7">
    <location>
        <begin position="421"/>
        <end position="441"/>
    </location>
</feature>
<evidence type="ECO:0000313" key="9">
    <source>
        <dbReference type="EMBL" id="GAA2996863.1"/>
    </source>
</evidence>
<comment type="caution">
    <text evidence="9">The sequence shown here is derived from an EMBL/GenBank/DDBJ whole genome shotgun (WGS) entry which is preliminary data.</text>
</comment>
<keyword evidence="2" id="KW-0813">Transport</keyword>
<feature type="transmembrane region" description="Helical" evidence="7">
    <location>
        <begin position="177"/>
        <end position="198"/>
    </location>
</feature>
<dbReference type="Proteomes" id="UP001499930">
    <property type="component" value="Unassembled WGS sequence"/>
</dbReference>
<accession>A0ABN3XW07</accession>
<dbReference type="Pfam" id="PF07690">
    <property type="entry name" value="MFS_1"/>
    <property type="match status" value="1"/>
</dbReference>
<gene>
    <name evidence="9" type="ORF">GCM10017559_16720</name>
</gene>
<organism evidence="9 10">
    <name type="scientific">Streptosporangium longisporum</name>
    <dbReference type="NCBI Taxonomy" id="46187"/>
    <lineage>
        <taxon>Bacteria</taxon>
        <taxon>Bacillati</taxon>
        <taxon>Actinomycetota</taxon>
        <taxon>Actinomycetes</taxon>
        <taxon>Streptosporangiales</taxon>
        <taxon>Streptosporangiaceae</taxon>
        <taxon>Streptosporangium</taxon>
    </lineage>
</organism>
<evidence type="ECO:0000256" key="7">
    <source>
        <dbReference type="SAM" id="Phobius"/>
    </source>
</evidence>
<evidence type="ECO:0000256" key="5">
    <source>
        <dbReference type="ARBA" id="ARBA00022989"/>
    </source>
</evidence>
<keyword evidence="4 7" id="KW-0812">Transmembrane</keyword>
<dbReference type="SUPFAM" id="SSF103473">
    <property type="entry name" value="MFS general substrate transporter"/>
    <property type="match status" value="1"/>
</dbReference>
<feature type="transmembrane region" description="Helical" evidence="7">
    <location>
        <begin position="397"/>
        <end position="415"/>
    </location>
</feature>